<dbReference type="InterPro" id="IPR000832">
    <property type="entry name" value="GPCR_2_secretin-like"/>
</dbReference>
<evidence type="ECO:0000313" key="8">
    <source>
        <dbReference type="Proteomes" id="UP001165740"/>
    </source>
</evidence>
<evidence type="ECO:0000313" key="9">
    <source>
        <dbReference type="RefSeq" id="XP_055875273.1"/>
    </source>
</evidence>
<evidence type="ECO:0000256" key="4">
    <source>
        <dbReference type="ARBA" id="ARBA00023136"/>
    </source>
</evidence>
<feature type="transmembrane region" description="Helical" evidence="5">
    <location>
        <begin position="661"/>
        <end position="682"/>
    </location>
</feature>
<dbReference type="CDD" id="cd15039">
    <property type="entry name" value="7tmB3_Methuselah-like"/>
    <property type="match status" value="1"/>
</dbReference>
<dbReference type="PANTHER" id="PTHR45902">
    <property type="entry name" value="LATROPHILIN RECEPTOR-LIKE PROTEIN A"/>
    <property type="match status" value="1"/>
</dbReference>
<feature type="transmembrane region" description="Helical" evidence="5">
    <location>
        <begin position="740"/>
        <end position="762"/>
    </location>
</feature>
<evidence type="ECO:0000256" key="5">
    <source>
        <dbReference type="SAM" id="Phobius"/>
    </source>
</evidence>
<dbReference type="Pfam" id="PF00002">
    <property type="entry name" value="7tm_2"/>
    <property type="match status" value="1"/>
</dbReference>
<name>A0A9W2ZK41_BIOGL</name>
<feature type="transmembrane region" description="Helical" evidence="5">
    <location>
        <begin position="858"/>
        <end position="879"/>
    </location>
</feature>
<feature type="transmembrane region" description="Helical" evidence="5">
    <location>
        <begin position="625"/>
        <end position="649"/>
    </location>
</feature>
<dbReference type="GO" id="GO:0016020">
    <property type="term" value="C:membrane"/>
    <property type="evidence" value="ECO:0007669"/>
    <property type="project" value="UniProtKB-SubCell"/>
</dbReference>
<sequence>MKRELLLTFALCFKVLCICEWKEDRETKWNSSAESWLEFHVNYCGMYCDGLKLEILKQDCENITPCFPCDCDPDCDIYDTCCPLLVNNSYVEPSFHTIDHLPNPVRFQCKSIPKVSKEGAYYIISDCDLTFLSKSYKLSNAKRNISTTCRNPKTKTLDDITPYTDIYYGIVFANKFCAMCNGYVINDSTTYYGNNLTFKIARPWTIEISCKHYQNLYHLTNEYEFFFAAAKSSQCKITLNPPPSKIPPKVCSERLDKKLKHVCTHQDSVEDQMCQNLPRRKYLQAGLMTNMANIFCFLCNGLLRQSCTVYDTNISCGVSGNVNIDERMQFPKPPMKMLLTFKKRNHFENDNTCSSPLDWLDFQGECQAANCTAGKIPSKDGQCITALNGIRGLAYKLALTLTPQDKVVITESEIADLNTAVYQKLRSLSSRMEMSYEGTMEILVNGSKILLSNTIMADILADDEKNRDEFESEMIQIVTRSWEFTLASFKKPNITLNLLLGSEYHKPDLQNFSPLLDLSTILYGMTIPELIPYDSDFLPKPWPDCCDSIDVTFTLLCPYVAVNITNITVNMLDIHLSFNYDGRVIEVVGGPNISVVNGELHICLETFKTLIKTNPVQNPADIALYYFQIVCILFSVVCLVMSLVTYLLFSSLRTLPGLNNMCLCLSMLCAQVSLLLTVEFGVKGQLPPELCMFHAIFLHFSWLASFAWMSGCCIHMFLAFTSYTSRRNDVTSDLRRHIRFCVYGFGVPLLIAVANVGVNASLTSGQSIGYDDTICFLDTRRSALTIVLTLLVPLGATVFSNGVLFTLTLREMIHVAKIQKEATGTEGQGVMTYVKLSTLTGVFCIVAAVAVWLDNIVLQFLTCPLMTLQGVFIFFSFIFNKRVGNMYYDLFGLHRLGAVFTTQSSSNQSGSGKPIKSTNRNQIQYSQSTSSTKI</sequence>
<keyword evidence="3 5" id="KW-1133">Transmembrane helix</keyword>
<dbReference type="OMA" id="IHEPNIN"/>
<dbReference type="RefSeq" id="XP_055875273.1">
    <property type="nucleotide sequence ID" value="XM_056019298.1"/>
</dbReference>
<dbReference type="PROSITE" id="PS50261">
    <property type="entry name" value="G_PROTEIN_RECEP_F2_4"/>
    <property type="match status" value="1"/>
</dbReference>
<evidence type="ECO:0000256" key="3">
    <source>
        <dbReference type="ARBA" id="ARBA00022989"/>
    </source>
</evidence>
<evidence type="ECO:0000256" key="2">
    <source>
        <dbReference type="ARBA" id="ARBA00022692"/>
    </source>
</evidence>
<dbReference type="GeneID" id="129924500"/>
<feature type="transmembrane region" description="Helical" evidence="5">
    <location>
        <begin position="702"/>
        <end position="720"/>
    </location>
</feature>
<feature type="transmembrane region" description="Helical" evidence="5">
    <location>
        <begin position="782"/>
        <end position="809"/>
    </location>
</feature>
<comment type="subcellular location">
    <subcellularLocation>
        <location evidence="1">Membrane</location>
        <topology evidence="1">Multi-pass membrane protein</topology>
    </subcellularLocation>
</comment>
<feature type="domain" description="G-protein coupled receptors family 2 profile 2" evidence="7">
    <location>
        <begin position="624"/>
        <end position="881"/>
    </location>
</feature>
<evidence type="ECO:0000256" key="6">
    <source>
        <dbReference type="SAM" id="SignalP"/>
    </source>
</evidence>
<dbReference type="Gene3D" id="1.20.1070.10">
    <property type="entry name" value="Rhodopsin 7-helix transmembrane proteins"/>
    <property type="match status" value="1"/>
</dbReference>
<keyword evidence="2 5" id="KW-0812">Transmembrane</keyword>
<dbReference type="PANTHER" id="PTHR45902:SF1">
    <property type="entry name" value="LATROPHILIN RECEPTOR-LIKE PROTEIN A"/>
    <property type="match status" value="1"/>
</dbReference>
<dbReference type="InterPro" id="IPR053231">
    <property type="entry name" value="GPCR_LN-TM7"/>
</dbReference>
<feature type="transmembrane region" description="Helical" evidence="5">
    <location>
        <begin position="830"/>
        <end position="852"/>
    </location>
</feature>
<protein>
    <submittedName>
        <fullName evidence="9">Uncharacterized protein LOC129924500</fullName>
    </submittedName>
</protein>
<feature type="signal peptide" evidence="6">
    <location>
        <begin position="1"/>
        <end position="19"/>
    </location>
</feature>
<dbReference type="Proteomes" id="UP001165740">
    <property type="component" value="Chromosome 1"/>
</dbReference>
<dbReference type="GO" id="GO:0007166">
    <property type="term" value="P:cell surface receptor signaling pathway"/>
    <property type="evidence" value="ECO:0007669"/>
    <property type="project" value="InterPro"/>
</dbReference>
<keyword evidence="4 5" id="KW-0472">Membrane</keyword>
<reference evidence="9" key="1">
    <citation type="submission" date="2025-08" db="UniProtKB">
        <authorList>
            <consortium name="RefSeq"/>
        </authorList>
    </citation>
    <scope>IDENTIFICATION</scope>
</reference>
<dbReference type="GO" id="GO:0004930">
    <property type="term" value="F:G protein-coupled receptor activity"/>
    <property type="evidence" value="ECO:0007669"/>
    <property type="project" value="InterPro"/>
</dbReference>
<accession>A0A9W2ZK41</accession>
<proteinExistence type="predicted"/>
<evidence type="ECO:0000256" key="1">
    <source>
        <dbReference type="ARBA" id="ARBA00004141"/>
    </source>
</evidence>
<dbReference type="InterPro" id="IPR017981">
    <property type="entry name" value="GPCR_2-like_7TM"/>
</dbReference>
<organism evidence="8 9">
    <name type="scientific">Biomphalaria glabrata</name>
    <name type="common">Bloodfluke planorb</name>
    <name type="synonym">Freshwater snail</name>
    <dbReference type="NCBI Taxonomy" id="6526"/>
    <lineage>
        <taxon>Eukaryota</taxon>
        <taxon>Metazoa</taxon>
        <taxon>Spiralia</taxon>
        <taxon>Lophotrochozoa</taxon>
        <taxon>Mollusca</taxon>
        <taxon>Gastropoda</taxon>
        <taxon>Heterobranchia</taxon>
        <taxon>Euthyneura</taxon>
        <taxon>Panpulmonata</taxon>
        <taxon>Hygrophila</taxon>
        <taxon>Lymnaeoidea</taxon>
        <taxon>Planorbidae</taxon>
        <taxon>Biomphalaria</taxon>
    </lineage>
</organism>
<dbReference type="OrthoDB" id="10051649at2759"/>
<evidence type="ECO:0000259" key="7">
    <source>
        <dbReference type="PROSITE" id="PS50261"/>
    </source>
</evidence>
<gene>
    <name evidence="9" type="primary">LOC129924500</name>
</gene>
<keyword evidence="8" id="KW-1185">Reference proteome</keyword>
<dbReference type="AlphaFoldDB" id="A0A9W2ZK41"/>
<feature type="chain" id="PRO_5040898358" evidence="6">
    <location>
        <begin position="20"/>
        <end position="934"/>
    </location>
</feature>
<keyword evidence="6" id="KW-0732">Signal</keyword>